<evidence type="ECO:0000313" key="1">
    <source>
        <dbReference type="EMBL" id="SET85145.1"/>
    </source>
</evidence>
<gene>
    <name evidence="1" type="ORF">SAMN05216389_14017</name>
</gene>
<dbReference type="STRING" id="930131.SAMN05216389_14017"/>
<organism evidence="1 2">
    <name type="scientific">Oceanobacillus limi</name>
    <dbReference type="NCBI Taxonomy" id="930131"/>
    <lineage>
        <taxon>Bacteria</taxon>
        <taxon>Bacillati</taxon>
        <taxon>Bacillota</taxon>
        <taxon>Bacilli</taxon>
        <taxon>Bacillales</taxon>
        <taxon>Bacillaceae</taxon>
        <taxon>Oceanobacillus</taxon>
    </lineage>
</organism>
<feature type="non-terminal residue" evidence="1">
    <location>
        <position position="1"/>
    </location>
</feature>
<protein>
    <submittedName>
        <fullName evidence="1">Uncharacterized protein</fullName>
    </submittedName>
</protein>
<name>A0A1I0HMF0_9BACI</name>
<dbReference type="AlphaFoldDB" id="A0A1I0HMF0"/>
<accession>A0A1I0HMF0</accession>
<dbReference type="EMBL" id="FOHE01000040">
    <property type="protein sequence ID" value="SET85145.1"/>
    <property type="molecule type" value="Genomic_DNA"/>
</dbReference>
<keyword evidence="2" id="KW-1185">Reference proteome</keyword>
<sequence length="45" mass="5526">TNEQDLLVHVLDYMQRYPHYDFIRLENKFAICERNNKQLKEDNNG</sequence>
<dbReference type="Proteomes" id="UP000198618">
    <property type="component" value="Unassembled WGS sequence"/>
</dbReference>
<reference evidence="1 2" key="1">
    <citation type="submission" date="2016-10" db="EMBL/GenBank/DDBJ databases">
        <authorList>
            <person name="de Groot N.N."/>
        </authorList>
    </citation>
    <scope>NUCLEOTIDE SEQUENCE [LARGE SCALE GENOMIC DNA]</scope>
    <source>
        <strain evidence="1 2">IBRC-M 10780</strain>
    </source>
</reference>
<proteinExistence type="predicted"/>
<evidence type="ECO:0000313" key="2">
    <source>
        <dbReference type="Proteomes" id="UP000198618"/>
    </source>
</evidence>